<keyword evidence="1" id="KW-0472">Membrane</keyword>
<keyword evidence="1" id="KW-0812">Transmembrane</keyword>
<dbReference type="GeneID" id="25310581"/>
<dbReference type="Proteomes" id="UP000053029">
    <property type="component" value="Unassembled WGS sequence"/>
</dbReference>
<organism evidence="2 3">
    <name type="scientific">Fonsecaea pedrosoi CBS 271.37</name>
    <dbReference type="NCBI Taxonomy" id="1442368"/>
    <lineage>
        <taxon>Eukaryota</taxon>
        <taxon>Fungi</taxon>
        <taxon>Dikarya</taxon>
        <taxon>Ascomycota</taxon>
        <taxon>Pezizomycotina</taxon>
        <taxon>Eurotiomycetes</taxon>
        <taxon>Chaetothyriomycetidae</taxon>
        <taxon>Chaetothyriales</taxon>
        <taxon>Herpotrichiellaceae</taxon>
        <taxon>Fonsecaea</taxon>
    </lineage>
</organism>
<sequence length="242" mass="26793">MPLIQQRSPDPQSEWSAVVQTTTAQTEWESWTSVTQQVWSTSTPAQEWTTSSYEEWATSWSTQSGWITSYTATTDCACEWVVTSSSSWCPTPIVVTPTTTSLIPIETTPAGVIVVDDHDHQGLAPGVVGGIVLGAFFGVLLLVLLCICWFRSYRPRRYYAGSSSSSSSSSSHSRRRKPPVVVIDPYPRRPAANLTFVGGGNYPGTRVMVTKTQKTFVRPPPVRQVRTVRHTRRAQKIVVVED</sequence>
<evidence type="ECO:0000313" key="2">
    <source>
        <dbReference type="EMBL" id="KIW76345.1"/>
    </source>
</evidence>
<gene>
    <name evidence="2" type="ORF">Z517_11091</name>
</gene>
<evidence type="ECO:0000313" key="3">
    <source>
        <dbReference type="Proteomes" id="UP000053029"/>
    </source>
</evidence>
<dbReference type="STRING" id="1442368.A0A0D2GC50"/>
<dbReference type="VEuPathDB" id="FungiDB:Z517_11091"/>
<dbReference type="HOGENOM" id="CLU_1323625_0_0_1"/>
<proteinExistence type="predicted"/>
<protein>
    <recommendedName>
        <fullName evidence="4">Mid2 domain-containing protein</fullName>
    </recommendedName>
</protein>
<accession>A0A0D2GC50</accession>
<dbReference type="EMBL" id="KN846975">
    <property type="protein sequence ID" value="KIW76345.1"/>
    <property type="molecule type" value="Genomic_DNA"/>
</dbReference>
<name>A0A0D2GC50_9EURO</name>
<dbReference type="OrthoDB" id="4121286at2759"/>
<dbReference type="AlphaFoldDB" id="A0A0D2GC50"/>
<keyword evidence="1" id="KW-1133">Transmembrane helix</keyword>
<reference evidence="2 3" key="1">
    <citation type="submission" date="2015-01" db="EMBL/GenBank/DDBJ databases">
        <title>The Genome Sequence of Fonsecaea pedrosoi CBS 271.37.</title>
        <authorList>
            <consortium name="The Broad Institute Genomics Platform"/>
            <person name="Cuomo C."/>
            <person name="de Hoog S."/>
            <person name="Gorbushina A."/>
            <person name="Stielow B."/>
            <person name="Teixiera M."/>
            <person name="Abouelleil A."/>
            <person name="Chapman S.B."/>
            <person name="Priest M."/>
            <person name="Young S.K."/>
            <person name="Wortman J."/>
            <person name="Nusbaum C."/>
            <person name="Birren B."/>
        </authorList>
    </citation>
    <scope>NUCLEOTIDE SEQUENCE [LARGE SCALE GENOMIC DNA]</scope>
    <source>
        <strain evidence="2 3">CBS 271.37</strain>
    </source>
</reference>
<evidence type="ECO:0000256" key="1">
    <source>
        <dbReference type="SAM" id="Phobius"/>
    </source>
</evidence>
<dbReference type="RefSeq" id="XP_013280153.1">
    <property type="nucleotide sequence ID" value="XM_013424699.1"/>
</dbReference>
<keyword evidence="3" id="KW-1185">Reference proteome</keyword>
<evidence type="ECO:0008006" key="4">
    <source>
        <dbReference type="Google" id="ProtNLM"/>
    </source>
</evidence>
<feature type="transmembrane region" description="Helical" evidence="1">
    <location>
        <begin position="127"/>
        <end position="150"/>
    </location>
</feature>